<evidence type="ECO:0000256" key="4">
    <source>
        <dbReference type="ARBA" id="ARBA00022989"/>
    </source>
</evidence>
<dbReference type="InterPro" id="IPR002797">
    <property type="entry name" value="Polysacc_synth"/>
</dbReference>
<comment type="caution">
    <text evidence="7">The sequence shown here is derived from an EMBL/GenBank/DDBJ whole genome shotgun (WGS) entry which is preliminary data.</text>
</comment>
<sequence>MRRKFIRDISANSFQVIINQVCGLAIFYVLSVYFSKKDFGEINWSLAILFTLFSILSLGIDQMMVKKIAAKENPALIFSAYQFHVISTGIGFYALMLITYFIFPSLLQKHYLLLFLGIGKLMIFFASPLKQLANGMEKFHALFFMSVCSNIVKGSGLIILAFFSELNLPTLILVFIIGDLSEFILSIFITKKYLKIPFSIRWNKSVYFNLLKESLPQAGVVIFTSAIARFDWIFLGILASNIALANYSFAFKVFEVATLPLLVIAPVLIPRFTRIFHHKEKNHSEKIKDLFVLLKFEIIIASLVALLLNILWVPVIDSLTNGKYGIVNRYTILILSTSMPFIYINNFLWTINFSQGKLKMIFYVFFITFVINVAGNIFLISYFSAEGAAVAYLVSIAAQSVLFWIKTAVSELKKNILPFLLVPFIATAAGSLSIKAFDNIILIFLLSIFIFFLLLLSTKILCKNDWLVLRKITGF</sequence>
<evidence type="ECO:0000256" key="6">
    <source>
        <dbReference type="SAM" id="Phobius"/>
    </source>
</evidence>
<feature type="transmembrane region" description="Helical" evidence="6">
    <location>
        <begin position="416"/>
        <end position="434"/>
    </location>
</feature>
<feature type="transmembrane region" description="Helical" evidence="6">
    <location>
        <begin position="42"/>
        <end position="60"/>
    </location>
</feature>
<feature type="transmembrane region" description="Helical" evidence="6">
    <location>
        <begin position="249"/>
        <end position="269"/>
    </location>
</feature>
<evidence type="ECO:0000256" key="3">
    <source>
        <dbReference type="ARBA" id="ARBA00022692"/>
    </source>
</evidence>
<feature type="transmembrane region" description="Helical" evidence="6">
    <location>
        <begin position="361"/>
        <end position="383"/>
    </location>
</feature>
<keyword evidence="3 6" id="KW-0812">Transmembrane</keyword>
<feature type="transmembrane region" description="Helical" evidence="6">
    <location>
        <begin position="109"/>
        <end position="129"/>
    </location>
</feature>
<dbReference type="PANTHER" id="PTHR30250">
    <property type="entry name" value="PST FAMILY PREDICTED COLANIC ACID TRANSPORTER"/>
    <property type="match status" value="1"/>
</dbReference>
<evidence type="ECO:0000256" key="5">
    <source>
        <dbReference type="ARBA" id="ARBA00023136"/>
    </source>
</evidence>
<dbReference type="OrthoDB" id="661127at2"/>
<keyword evidence="8" id="KW-1185">Reference proteome</keyword>
<dbReference type="EMBL" id="RJJR01000002">
    <property type="protein sequence ID" value="RNI38774.1"/>
    <property type="molecule type" value="Genomic_DNA"/>
</dbReference>
<feature type="transmembrane region" description="Helical" evidence="6">
    <location>
        <begin position="332"/>
        <end position="349"/>
    </location>
</feature>
<evidence type="ECO:0000256" key="2">
    <source>
        <dbReference type="ARBA" id="ARBA00022475"/>
    </source>
</evidence>
<name>A0A3M9NM89_9BACT</name>
<comment type="subcellular location">
    <subcellularLocation>
        <location evidence="1">Cell membrane</location>
        <topology evidence="1">Multi-pass membrane protein</topology>
    </subcellularLocation>
</comment>
<dbReference type="RefSeq" id="WP_123119337.1">
    <property type="nucleotide sequence ID" value="NZ_RJJR01000002.1"/>
</dbReference>
<feature type="transmembrane region" description="Helical" evidence="6">
    <location>
        <begin position="170"/>
        <end position="194"/>
    </location>
</feature>
<dbReference type="GO" id="GO:0005886">
    <property type="term" value="C:plasma membrane"/>
    <property type="evidence" value="ECO:0007669"/>
    <property type="project" value="UniProtKB-SubCell"/>
</dbReference>
<dbReference type="Proteomes" id="UP000267223">
    <property type="component" value="Unassembled WGS sequence"/>
</dbReference>
<keyword evidence="2" id="KW-1003">Cell membrane</keyword>
<protein>
    <submittedName>
        <fullName evidence="7">Uncharacterized protein</fullName>
    </submittedName>
</protein>
<dbReference type="InterPro" id="IPR050833">
    <property type="entry name" value="Poly_Biosynth_Transport"/>
</dbReference>
<gene>
    <name evidence="7" type="ORF">EFY79_03690</name>
</gene>
<dbReference type="AlphaFoldDB" id="A0A3M9NM89"/>
<feature type="transmembrane region" description="Helical" evidence="6">
    <location>
        <begin position="389"/>
        <end position="409"/>
    </location>
</feature>
<organism evidence="7 8">
    <name type="scientific">Hanamia caeni</name>
    <dbReference type="NCBI Taxonomy" id="2294116"/>
    <lineage>
        <taxon>Bacteria</taxon>
        <taxon>Pseudomonadati</taxon>
        <taxon>Bacteroidota</taxon>
        <taxon>Chitinophagia</taxon>
        <taxon>Chitinophagales</taxon>
        <taxon>Chitinophagaceae</taxon>
        <taxon>Hanamia</taxon>
    </lineage>
</organism>
<feature type="transmembrane region" description="Helical" evidence="6">
    <location>
        <begin position="141"/>
        <end position="164"/>
    </location>
</feature>
<dbReference type="Pfam" id="PF01943">
    <property type="entry name" value="Polysacc_synt"/>
    <property type="match status" value="1"/>
</dbReference>
<reference evidence="7 8" key="1">
    <citation type="submission" date="2018-11" db="EMBL/GenBank/DDBJ databases">
        <title>Draft genome sequence of Ferruginibacter sp. BO-59.</title>
        <authorList>
            <person name="Im W.T."/>
        </authorList>
    </citation>
    <scope>NUCLEOTIDE SEQUENCE [LARGE SCALE GENOMIC DNA]</scope>
    <source>
        <strain evidence="7 8">BO-59</strain>
    </source>
</reference>
<feature type="transmembrane region" description="Helical" evidence="6">
    <location>
        <begin position="12"/>
        <end position="30"/>
    </location>
</feature>
<feature type="transmembrane region" description="Helical" evidence="6">
    <location>
        <begin position="290"/>
        <end position="312"/>
    </location>
</feature>
<evidence type="ECO:0000313" key="8">
    <source>
        <dbReference type="Proteomes" id="UP000267223"/>
    </source>
</evidence>
<feature type="transmembrane region" description="Helical" evidence="6">
    <location>
        <begin position="215"/>
        <end position="237"/>
    </location>
</feature>
<evidence type="ECO:0000313" key="7">
    <source>
        <dbReference type="EMBL" id="RNI38774.1"/>
    </source>
</evidence>
<dbReference type="PANTHER" id="PTHR30250:SF11">
    <property type="entry name" value="O-ANTIGEN TRANSPORTER-RELATED"/>
    <property type="match status" value="1"/>
</dbReference>
<evidence type="ECO:0000256" key="1">
    <source>
        <dbReference type="ARBA" id="ARBA00004651"/>
    </source>
</evidence>
<feature type="transmembrane region" description="Helical" evidence="6">
    <location>
        <begin position="81"/>
        <end position="103"/>
    </location>
</feature>
<keyword evidence="5 6" id="KW-0472">Membrane</keyword>
<keyword evidence="4 6" id="KW-1133">Transmembrane helix</keyword>
<proteinExistence type="predicted"/>
<feature type="transmembrane region" description="Helical" evidence="6">
    <location>
        <begin position="440"/>
        <end position="462"/>
    </location>
</feature>
<accession>A0A3M9NM89</accession>